<sequence>MKSAKRIGLSFLFLLVLSSVGGGFYFKAKFKPAANQLKVAAQPVTIPFTWFTSGNDPYAGLLLPVTLAGCPKTFYLQFDTGTPSTVFYKGKLEAIQQKGYALTLKQAGNQMNLVNTAFQVGGLPVTAPEVKVLAYGDSVISWNDASSVHIIGSLGTDFLEGRIITLDYQRMGLTVSDLLPASIPATAFQDFTFDSRRILLPSRINGKETDLLFDTGSSTYELLTNKSTWEEFAQPGQTIDTARVNSWGKTLTAYTTTTKATARFGAVQLPLKTATYMEGMGFMNSMLMRFSGLGGMTGNKLFLGHTLLLDMKQQKFAVLK</sequence>
<evidence type="ECO:0000313" key="1">
    <source>
        <dbReference type="EMBL" id="MBA9078268.1"/>
    </source>
</evidence>
<dbReference type="AlphaFoldDB" id="A0A839GV14"/>
<dbReference type="RefSeq" id="WP_182513538.1">
    <property type="nucleotide sequence ID" value="NZ_JACJIQ010000012.1"/>
</dbReference>
<protein>
    <recommendedName>
        <fullName evidence="3">Aspartyl protease</fullName>
    </recommendedName>
</protein>
<name>A0A839GV14_9BACT</name>
<comment type="caution">
    <text evidence="1">The sequence shown here is derived from an EMBL/GenBank/DDBJ whole genome shotgun (WGS) entry which is preliminary data.</text>
</comment>
<proteinExistence type="predicted"/>
<accession>A0A839GV14</accession>
<organism evidence="1 2">
    <name type="scientific">Rufibacter quisquiliarum</name>
    <dbReference type="NCBI Taxonomy" id="1549639"/>
    <lineage>
        <taxon>Bacteria</taxon>
        <taxon>Pseudomonadati</taxon>
        <taxon>Bacteroidota</taxon>
        <taxon>Cytophagia</taxon>
        <taxon>Cytophagales</taxon>
        <taxon>Hymenobacteraceae</taxon>
        <taxon>Rufibacter</taxon>
    </lineage>
</organism>
<gene>
    <name evidence="1" type="ORF">FHS90_002994</name>
</gene>
<dbReference type="EMBL" id="JACJIQ010000012">
    <property type="protein sequence ID" value="MBA9078268.1"/>
    <property type="molecule type" value="Genomic_DNA"/>
</dbReference>
<reference evidence="1 2" key="1">
    <citation type="submission" date="2020-08" db="EMBL/GenBank/DDBJ databases">
        <title>Genomic Encyclopedia of Type Strains, Phase IV (KMG-IV): sequencing the most valuable type-strain genomes for metagenomic binning, comparative biology and taxonomic classification.</title>
        <authorList>
            <person name="Goeker M."/>
        </authorList>
    </citation>
    <scope>NUCLEOTIDE SEQUENCE [LARGE SCALE GENOMIC DNA]</scope>
    <source>
        <strain evidence="1 2">DSM 29854</strain>
    </source>
</reference>
<evidence type="ECO:0000313" key="2">
    <source>
        <dbReference type="Proteomes" id="UP000563094"/>
    </source>
</evidence>
<evidence type="ECO:0008006" key="3">
    <source>
        <dbReference type="Google" id="ProtNLM"/>
    </source>
</evidence>
<dbReference type="Proteomes" id="UP000563094">
    <property type="component" value="Unassembled WGS sequence"/>
</dbReference>
<keyword evidence="2" id="KW-1185">Reference proteome</keyword>